<keyword evidence="1" id="KW-0560">Oxidoreductase</keyword>
<feature type="domain" description="Alcohol dehydrogenase-like N-terminal" evidence="2">
    <location>
        <begin position="2"/>
        <end position="116"/>
    </location>
</feature>
<dbReference type="InterPro" id="IPR036291">
    <property type="entry name" value="NAD(P)-bd_dom_sf"/>
</dbReference>
<evidence type="ECO:0000313" key="3">
    <source>
        <dbReference type="EMBL" id="GAI02373.1"/>
    </source>
</evidence>
<gene>
    <name evidence="3" type="ORF">S06H3_22652</name>
</gene>
<dbReference type="PANTHER" id="PTHR43189:SF1">
    <property type="entry name" value="ZINC-TYPE ALCOHOL DEHYDROGENASE-LIKE PROTEIN C1198.01"/>
    <property type="match status" value="1"/>
</dbReference>
<protein>
    <recommendedName>
        <fullName evidence="2">Alcohol dehydrogenase-like N-terminal domain-containing protein</fullName>
    </recommendedName>
</protein>
<dbReference type="SUPFAM" id="SSF51735">
    <property type="entry name" value="NAD(P)-binding Rossmann-fold domains"/>
    <property type="match status" value="1"/>
</dbReference>
<sequence length="218" mass="23678">IGAGQLLARVDAAGVCTSILKLIEQGAEHAFINGWDMERWPVILGDEGTVTIVKVGENLRGEYEVGQRFAIQPAVGVRPVLHRERYADNAEGMDKCAVGYTLGGHLAQYIRIQEEVLEAECLLPLPSEEMGYFEVSMAEPISCVYSAQQRNYHLIKDGPHGERKPHAGILPGGVAVVIGAGAMGRIHAELALRFGPRVLIVSNRSNQRRLDKTVSAIG</sequence>
<proteinExistence type="predicted"/>
<dbReference type="PANTHER" id="PTHR43189">
    <property type="entry name" value="ZINC-TYPE ALCOHOL DEHYDROGENASE-LIKE PROTEIN C1198.01-RELATED"/>
    <property type="match status" value="1"/>
</dbReference>
<dbReference type="Gene3D" id="3.40.50.720">
    <property type="entry name" value="NAD(P)-binding Rossmann-like Domain"/>
    <property type="match status" value="1"/>
</dbReference>
<feature type="non-terminal residue" evidence="3">
    <location>
        <position position="1"/>
    </location>
</feature>
<accession>X1K725</accession>
<comment type="caution">
    <text evidence="3">The sequence shown here is derived from an EMBL/GenBank/DDBJ whole genome shotgun (WGS) entry which is preliminary data.</text>
</comment>
<feature type="non-terminal residue" evidence="3">
    <location>
        <position position="218"/>
    </location>
</feature>
<evidence type="ECO:0000259" key="2">
    <source>
        <dbReference type="Pfam" id="PF08240"/>
    </source>
</evidence>
<dbReference type="SUPFAM" id="SSF50129">
    <property type="entry name" value="GroES-like"/>
    <property type="match status" value="1"/>
</dbReference>
<name>X1K725_9ZZZZ</name>
<dbReference type="Pfam" id="PF08240">
    <property type="entry name" value="ADH_N"/>
    <property type="match status" value="1"/>
</dbReference>
<reference evidence="3" key="1">
    <citation type="journal article" date="2014" name="Front. Microbiol.">
        <title>High frequency of phylogenetically diverse reductive dehalogenase-homologous genes in deep subseafloor sedimentary metagenomes.</title>
        <authorList>
            <person name="Kawai M."/>
            <person name="Futagami T."/>
            <person name="Toyoda A."/>
            <person name="Takaki Y."/>
            <person name="Nishi S."/>
            <person name="Hori S."/>
            <person name="Arai W."/>
            <person name="Tsubouchi T."/>
            <person name="Morono Y."/>
            <person name="Uchiyama I."/>
            <person name="Ito T."/>
            <person name="Fujiyama A."/>
            <person name="Inagaki F."/>
            <person name="Takami H."/>
        </authorList>
    </citation>
    <scope>NUCLEOTIDE SEQUENCE</scope>
    <source>
        <strain evidence="3">Expedition CK06-06</strain>
    </source>
</reference>
<dbReference type="InterPro" id="IPR011032">
    <property type="entry name" value="GroES-like_sf"/>
</dbReference>
<dbReference type="Gene3D" id="3.90.180.10">
    <property type="entry name" value="Medium-chain alcohol dehydrogenases, catalytic domain"/>
    <property type="match status" value="1"/>
</dbReference>
<dbReference type="EMBL" id="BARV01012152">
    <property type="protein sequence ID" value="GAI02373.1"/>
    <property type="molecule type" value="Genomic_DNA"/>
</dbReference>
<dbReference type="InterPro" id="IPR013154">
    <property type="entry name" value="ADH-like_N"/>
</dbReference>
<dbReference type="AlphaFoldDB" id="X1K725"/>
<organism evidence="3">
    <name type="scientific">marine sediment metagenome</name>
    <dbReference type="NCBI Taxonomy" id="412755"/>
    <lineage>
        <taxon>unclassified sequences</taxon>
        <taxon>metagenomes</taxon>
        <taxon>ecological metagenomes</taxon>
    </lineage>
</organism>
<dbReference type="GO" id="GO:0016491">
    <property type="term" value="F:oxidoreductase activity"/>
    <property type="evidence" value="ECO:0007669"/>
    <property type="project" value="UniProtKB-KW"/>
</dbReference>
<evidence type="ECO:0000256" key="1">
    <source>
        <dbReference type="ARBA" id="ARBA00023002"/>
    </source>
</evidence>